<dbReference type="OrthoDB" id="43567at2157"/>
<dbReference type="GO" id="GO:0008137">
    <property type="term" value="F:NADH dehydrogenase (ubiquinone) activity"/>
    <property type="evidence" value="ECO:0007669"/>
    <property type="project" value="InterPro"/>
</dbReference>
<dbReference type="Pfam" id="PF00329">
    <property type="entry name" value="Complex1_30kDa"/>
    <property type="match status" value="1"/>
</dbReference>
<dbReference type="Gene3D" id="3.30.460.80">
    <property type="entry name" value="NADH:ubiquinone oxidoreductase, 30kDa subunit"/>
    <property type="match status" value="1"/>
</dbReference>
<evidence type="ECO:0000256" key="1">
    <source>
        <dbReference type="ARBA" id="ARBA00007569"/>
    </source>
</evidence>
<dbReference type="eggNOG" id="arCOG01551">
    <property type="taxonomic scope" value="Archaea"/>
</dbReference>
<keyword evidence="4" id="KW-0830">Ubiquinone</keyword>
<organism evidence="4 5">
    <name type="scientific">Candidatus Nitrososphaera evergladensis SR1</name>
    <dbReference type="NCBI Taxonomy" id="1459636"/>
    <lineage>
        <taxon>Archaea</taxon>
        <taxon>Nitrososphaerota</taxon>
        <taxon>Nitrososphaeria</taxon>
        <taxon>Nitrososphaerales</taxon>
        <taxon>Nitrososphaeraceae</taxon>
        <taxon>Nitrososphaera</taxon>
    </lineage>
</organism>
<gene>
    <name evidence="4" type="ORF">NTE_02557</name>
</gene>
<name>A0A075MZC9_9ARCH</name>
<proteinExistence type="inferred from homology"/>
<dbReference type="EMBL" id="CP007174">
    <property type="protein sequence ID" value="AIF84604.1"/>
    <property type="molecule type" value="Genomic_DNA"/>
</dbReference>
<evidence type="ECO:0000259" key="3">
    <source>
        <dbReference type="Pfam" id="PF00329"/>
    </source>
</evidence>
<dbReference type="HOGENOM" id="CLU_042628_6_1_2"/>
<keyword evidence="4" id="KW-0560">Oxidoreductase</keyword>
<feature type="domain" description="NADH:ubiquinone oxidoreductase 30kDa subunit" evidence="3">
    <location>
        <begin position="102"/>
        <end position="225"/>
    </location>
</feature>
<dbReference type="KEGG" id="nev:NTE_02557"/>
<evidence type="ECO:0000256" key="2">
    <source>
        <dbReference type="SAM" id="MobiDB-lite"/>
    </source>
</evidence>
<feature type="region of interest" description="Disordered" evidence="2">
    <location>
        <begin position="1"/>
        <end position="71"/>
    </location>
</feature>
<evidence type="ECO:0000313" key="4">
    <source>
        <dbReference type="EMBL" id="AIF84604.1"/>
    </source>
</evidence>
<accession>A0A075MZC9</accession>
<dbReference type="GO" id="GO:0016491">
    <property type="term" value="F:oxidoreductase activity"/>
    <property type="evidence" value="ECO:0007669"/>
    <property type="project" value="UniProtKB-KW"/>
</dbReference>
<feature type="compositionally biased region" description="Low complexity" evidence="2">
    <location>
        <begin position="45"/>
        <end position="64"/>
    </location>
</feature>
<dbReference type="InterPro" id="IPR001268">
    <property type="entry name" value="NADH_UbQ_OxRdtase_30kDa_su"/>
</dbReference>
<feature type="compositionally biased region" description="Basic and acidic residues" evidence="2">
    <location>
        <begin position="1"/>
        <end position="10"/>
    </location>
</feature>
<feature type="compositionally biased region" description="Pro residues" evidence="2">
    <location>
        <begin position="34"/>
        <end position="44"/>
    </location>
</feature>
<dbReference type="PANTHER" id="PTHR10884">
    <property type="entry name" value="NADH DEHYDROGENASE UBIQUINONE IRON-SULFUR PROTEIN 3"/>
    <property type="match status" value="1"/>
</dbReference>
<dbReference type="GeneID" id="41598252"/>
<dbReference type="PANTHER" id="PTHR10884:SF14">
    <property type="entry name" value="NADH DEHYDROGENASE [UBIQUINONE] IRON-SULFUR PROTEIN 3, MITOCHONDRIAL"/>
    <property type="match status" value="1"/>
</dbReference>
<dbReference type="AlphaFoldDB" id="A0A075MZC9"/>
<dbReference type="STRING" id="1459636.NTE_02557"/>
<dbReference type="InterPro" id="IPR037232">
    <property type="entry name" value="NADH_quin_OxRdtase_su_C/D-like"/>
</dbReference>
<keyword evidence="5" id="KW-1185">Reference proteome</keyword>
<dbReference type="Proteomes" id="UP000028194">
    <property type="component" value="Chromosome"/>
</dbReference>
<dbReference type="RefSeq" id="WP_148701145.1">
    <property type="nucleotide sequence ID" value="NZ_CP007174.1"/>
</dbReference>
<protein>
    <submittedName>
        <fullName evidence="4">NADH:ubiquinone oxidoreductase 27 kD subunit</fullName>
        <ecNumber evidence="4">1.6.5.3</ecNumber>
    </submittedName>
</protein>
<dbReference type="EC" id="1.6.5.3" evidence="4"/>
<reference evidence="4 5" key="1">
    <citation type="journal article" date="2014" name="PLoS ONE">
        <title>Genome Sequence of Candidatus Nitrososphaera evergladensis from Group I.1b Enriched from Everglades Soil Reveals Novel Genomic Features of the Ammonia-Oxidizing Archaea.</title>
        <authorList>
            <person name="Zhalnina K.V."/>
            <person name="Dias R."/>
            <person name="Leonard M.T."/>
            <person name="Dorr de Quadros P."/>
            <person name="Camargo F.A."/>
            <person name="Drew J.C."/>
            <person name="Farmerie W.G."/>
            <person name="Daroub S.H."/>
            <person name="Triplett E.W."/>
        </authorList>
    </citation>
    <scope>NUCLEOTIDE SEQUENCE [LARGE SCALE GENOMIC DNA]</scope>
    <source>
        <strain evidence="4 5">SR1</strain>
    </source>
</reference>
<sequence length="226" mass="24759">MSSDKEEQKKPAPPAKPAPAAAKPEDSNATTKPVPKPAAAPPSPAAAKPAPAAAKPAAAAAPPAAKKEPEPPAFEKGIAQQLVTRFGNAVKVLYIRPLRIKVQVEPGNLIEVASYIRDNMGFDHAECASGTDYPKDSQIEVNYHLGSYTRDDLLAHVLVLATRTNRDDAHIPSLINVFKSVEYHERETFEMLGVYFDGHPRNERFLLPEDWADIPPLRKEFRIKGR</sequence>
<evidence type="ECO:0000313" key="5">
    <source>
        <dbReference type="Proteomes" id="UP000028194"/>
    </source>
</evidence>
<dbReference type="SUPFAM" id="SSF143243">
    <property type="entry name" value="Nqo5-like"/>
    <property type="match status" value="1"/>
</dbReference>
<comment type="similarity">
    <text evidence="1">Belongs to the complex I 30 kDa subunit family.</text>
</comment>